<dbReference type="PANTHER" id="PTHR43433">
    <property type="entry name" value="HYDROLASE, ALPHA/BETA FOLD FAMILY PROTEIN"/>
    <property type="match status" value="1"/>
</dbReference>
<dbReference type="Pfam" id="PF00561">
    <property type="entry name" value="Abhydrolase_1"/>
    <property type="match status" value="1"/>
</dbReference>
<dbReference type="PANTHER" id="PTHR43433:SF10">
    <property type="entry name" value="AB HYDROLASE-1 DOMAIN-CONTAINING PROTEIN"/>
    <property type="match status" value="1"/>
</dbReference>
<keyword evidence="3" id="KW-1185">Reference proteome</keyword>
<organism evidence="2 3">
    <name type="scientific">Virgibacillus siamensis</name>
    <dbReference type="NCBI Taxonomy" id="480071"/>
    <lineage>
        <taxon>Bacteria</taxon>
        <taxon>Bacillati</taxon>
        <taxon>Bacillota</taxon>
        <taxon>Bacilli</taxon>
        <taxon>Bacillales</taxon>
        <taxon>Bacillaceae</taxon>
        <taxon>Virgibacillus</taxon>
    </lineage>
</organism>
<protein>
    <recommendedName>
        <fullName evidence="1">AB hydrolase-1 domain-containing protein</fullName>
    </recommendedName>
</protein>
<feature type="domain" description="AB hydrolase-1" evidence="1">
    <location>
        <begin position="20"/>
        <end position="121"/>
    </location>
</feature>
<dbReference type="CDD" id="cd00741">
    <property type="entry name" value="Lipase"/>
    <property type="match status" value="1"/>
</dbReference>
<dbReference type="PRINTS" id="PR00111">
    <property type="entry name" value="ABHYDROLASE"/>
</dbReference>
<dbReference type="Gene3D" id="3.40.50.1820">
    <property type="entry name" value="alpha/beta hydrolase"/>
    <property type="match status" value="1"/>
</dbReference>
<sequence>MMSTEIMYDYYVEKMGEGDPVIFLPAAGYPGNEGLNIAEYLAEGFETHMVDLPGIGKSMGIQAHQIHSLEMAKWVKEYLDQQKFDKVSVIGHSLGGALALAFAVHFPARVKKLVLLDQGHKPFPRIPRREFGMFAYAVPLLNIAAALFGKPILRLLEPIFSDNDDADSNERVKRFCEIFAIEENKYIRKAHERNIGFSVDMLNLYFGFYRLQMPKLLSQVKVPTYLAYATFKGVDKQEYENTLEHVEKMKRHTQPPITYRPVDSGHYVHWSDPALLPDMKLFLEQQ</sequence>
<dbReference type="InterPro" id="IPR029058">
    <property type="entry name" value="AB_hydrolase_fold"/>
</dbReference>
<comment type="caution">
    <text evidence="2">The sequence shown here is derived from an EMBL/GenBank/DDBJ whole genome shotgun (WGS) entry which is preliminary data.</text>
</comment>
<dbReference type="EMBL" id="BAAADS010000018">
    <property type="protein sequence ID" value="GAA0607001.1"/>
    <property type="molecule type" value="Genomic_DNA"/>
</dbReference>
<name>A0ABP3RCF0_9BACI</name>
<reference evidence="3" key="1">
    <citation type="journal article" date="2019" name="Int. J. Syst. Evol. Microbiol.">
        <title>The Global Catalogue of Microorganisms (GCM) 10K type strain sequencing project: providing services to taxonomists for standard genome sequencing and annotation.</title>
        <authorList>
            <consortium name="The Broad Institute Genomics Platform"/>
            <consortium name="The Broad Institute Genome Sequencing Center for Infectious Disease"/>
            <person name="Wu L."/>
            <person name="Ma J."/>
        </authorList>
    </citation>
    <scope>NUCLEOTIDE SEQUENCE [LARGE SCALE GENOMIC DNA]</scope>
    <source>
        <strain evidence="3">JCM 15395</strain>
    </source>
</reference>
<proteinExistence type="predicted"/>
<evidence type="ECO:0000259" key="1">
    <source>
        <dbReference type="Pfam" id="PF00561"/>
    </source>
</evidence>
<dbReference type="Proteomes" id="UP001500866">
    <property type="component" value="Unassembled WGS sequence"/>
</dbReference>
<dbReference type="InterPro" id="IPR000073">
    <property type="entry name" value="AB_hydrolase_1"/>
</dbReference>
<accession>A0ABP3RCF0</accession>
<gene>
    <name evidence="2" type="ORF">GCM10009001_25350</name>
</gene>
<evidence type="ECO:0000313" key="2">
    <source>
        <dbReference type="EMBL" id="GAA0607001.1"/>
    </source>
</evidence>
<evidence type="ECO:0000313" key="3">
    <source>
        <dbReference type="Proteomes" id="UP001500866"/>
    </source>
</evidence>
<dbReference type="SUPFAM" id="SSF53474">
    <property type="entry name" value="alpha/beta-Hydrolases"/>
    <property type="match status" value="1"/>
</dbReference>
<dbReference type="InterPro" id="IPR050471">
    <property type="entry name" value="AB_hydrolase"/>
</dbReference>